<dbReference type="Pfam" id="PF00034">
    <property type="entry name" value="Cytochrom_C"/>
    <property type="match status" value="1"/>
</dbReference>
<evidence type="ECO:0000256" key="5">
    <source>
        <dbReference type="SAM" id="MobiDB-lite"/>
    </source>
</evidence>
<feature type="transmembrane region" description="Helical" evidence="6">
    <location>
        <begin position="20"/>
        <end position="43"/>
    </location>
</feature>
<name>A0A851HSG1_9GAMM</name>
<dbReference type="PANTHER" id="PTHR35008">
    <property type="entry name" value="BLL4482 PROTEIN-RELATED"/>
    <property type="match status" value="1"/>
</dbReference>
<evidence type="ECO:0000256" key="2">
    <source>
        <dbReference type="ARBA" id="ARBA00022723"/>
    </source>
</evidence>
<organism evidence="8 9">
    <name type="scientific">Marinobacter adhaerens</name>
    <dbReference type="NCBI Taxonomy" id="1033846"/>
    <lineage>
        <taxon>Bacteria</taxon>
        <taxon>Pseudomonadati</taxon>
        <taxon>Pseudomonadota</taxon>
        <taxon>Gammaproteobacteria</taxon>
        <taxon>Pseudomonadales</taxon>
        <taxon>Marinobacteraceae</taxon>
        <taxon>Marinobacter</taxon>
    </lineage>
</organism>
<evidence type="ECO:0000313" key="9">
    <source>
        <dbReference type="Proteomes" id="UP000536442"/>
    </source>
</evidence>
<feature type="region of interest" description="Disordered" evidence="5">
    <location>
        <begin position="52"/>
        <end position="78"/>
    </location>
</feature>
<dbReference type="AlphaFoldDB" id="A0A851HSG1"/>
<keyword evidence="6" id="KW-0472">Membrane</keyword>
<dbReference type="Proteomes" id="UP000536442">
    <property type="component" value="Unassembled WGS sequence"/>
</dbReference>
<evidence type="ECO:0000256" key="1">
    <source>
        <dbReference type="ARBA" id="ARBA00022617"/>
    </source>
</evidence>
<dbReference type="EMBL" id="JABEVQ010000005">
    <property type="protein sequence ID" value="NWN91907.1"/>
    <property type="molecule type" value="Genomic_DNA"/>
</dbReference>
<dbReference type="InterPro" id="IPR036909">
    <property type="entry name" value="Cyt_c-like_dom_sf"/>
</dbReference>
<dbReference type="InterPro" id="IPR051459">
    <property type="entry name" value="Cytochrome_c-type_DH"/>
</dbReference>
<proteinExistence type="predicted"/>
<evidence type="ECO:0000256" key="3">
    <source>
        <dbReference type="ARBA" id="ARBA00023004"/>
    </source>
</evidence>
<protein>
    <submittedName>
        <fullName evidence="8">Cytochrome c</fullName>
    </submittedName>
</protein>
<keyword evidence="9" id="KW-1185">Reference proteome</keyword>
<evidence type="ECO:0000256" key="6">
    <source>
        <dbReference type="SAM" id="Phobius"/>
    </source>
</evidence>
<dbReference type="GO" id="GO:0020037">
    <property type="term" value="F:heme binding"/>
    <property type="evidence" value="ECO:0007669"/>
    <property type="project" value="InterPro"/>
</dbReference>
<evidence type="ECO:0000259" key="7">
    <source>
        <dbReference type="PROSITE" id="PS51007"/>
    </source>
</evidence>
<evidence type="ECO:0000256" key="4">
    <source>
        <dbReference type="PROSITE-ProRule" id="PRU00433"/>
    </source>
</evidence>
<dbReference type="GO" id="GO:0046872">
    <property type="term" value="F:metal ion binding"/>
    <property type="evidence" value="ECO:0007669"/>
    <property type="project" value="UniProtKB-KW"/>
</dbReference>
<keyword evidence="6" id="KW-0812">Transmembrane</keyword>
<dbReference type="SUPFAM" id="SSF46626">
    <property type="entry name" value="Cytochrome c"/>
    <property type="match status" value="1"/>
</dbReference>
<comment type="caution">
    <text evidence="8">The sequence shown here is derived from an EMBL/GenBank/DDBJ whole genome shotgun (WGS) entry which is preliminary data.</text>
</comment>
<dbReference type="PROSITE" id="PS51007">
    <property type="entry name" value="CYTC"/>
    <property type="match status" value="1"/>
</dbReference>
<evidence type="ECO:0000313" key="8">
    <source>
        <dbReference type="EMBL" id="NWN91907.1"/>
    </source>
</evidence>
<dbReference type="Gene3D" id="1.10.760.10">
    <property type="entry name" value="Cytochrome c-like domain"/>
    <property type="match status" value="1"/>
</dbReference>
<sequence length="209" mass="22440">MSRQHRTNENFEPFEANNPIPWPVIALALALATWGILTFLYSYMAADESQQQPASQTEQAGSGQVPTTESTETTVPDDGAQLFDSYCASCHQNNGSGVGEAIPPLAGSAWVLGSGEQAAGILLFGIRGPINVQGTTYNGRMPTFGDTLDNKEIAAIVTHIRSSWGNNAGAISADLVQAQRERFRDRTTPWKGGAELNSHFNVARTAEDN</sequence>
<dbReference type="InterPro" id="IPR009056">
    <property type="entry name" value="Cyt_c-like_dom"/>
</dbReference>
<accession>A0A851HSG1</accession>
<feature type="compositionally biased region" description="Low complexity" evidence="5">
    <location>
        <begin position="65"/>
        <end position="78"/>
    </location>
</feature>
<feature type="compositionally biased region" description="Polar residues" evidence="5">
    <location>
        <begin position="52"/>
        <end position="64"/>
    </location>
</feature>
<gene>
    <name evidence="8" type="ORF">HLV39_10435</name>
</gene>
<reference evidence="8 9" key="1">
    <citation type="submission" date="2020-03" db="EMBL/GenBank/DDBJ databases">
        <title>Metagenomic, metatranscriptomic, and metabolomic analyses revealed the key microbes and metabolic features during the fermentation of ganjang, Korean traditional soy sauce.</title>
        <authorList>
            <person name="Chun B.H."/>
            <person name="Jeon C.O."/>
        </authorList>
    </citation>
    <scope>NUCLEOTIDE SEQUENCE [LARGE SCALE GENOMIC DNA]</scope>
    <source>
        <strain evidence="8 9">KG14</strain>
    </source>
</reference>
<keyword evidence="3 4" id="KW-0408">Iron</keyword>
<dbReference type="GO" id="GO:0009055">
    <property type="term" value="F:electron transfer activity"/>
    <property type="evidence" value="ECO:0007669"/>
    <property type="project" value="InterPro"/>
</dbReference>
<feature type="domain" description="Cytochrome c" evidence="7">
    <location>
        <begin position="74"/>
        <end position="164"/>
    </location>
</feature>
<keyword evidence="1 4" id="KW-0349">Heme</keyword>
<keyword evidence="6" id="KW-1133">Transmembrane helix</keyword>
<dbReference type="PANTHER" id="PTHR35008:SF4">
    <property type="entry name" value="BLL4482 PROTEIN"/>
    <property type="match status" value="1"/>
</dbReference>
<keyword evidence="2 4" id="KW-0479">Metal-binding</keyword>